<dbReference type="InterPro" id="IPR020476">
    <property type="entry name" value="Nudix_hydrolase"/>
</dbReference>
<evidence type="ECO:0000313" key="5">
    <source>
        <dbReference type="EMBL" id="ARM74993.1"/>
    </source>
</evidence>
<accession>A0A1W6JXK2</accession>
<evidence type="ECO:0000256" key="2">
    <source>
        <dbReference type="ARBA" id="ARBA00011738"/>
    </source>
</evidence>
<evidence type="ECO:0000313" key="6">
    <source>
        <dbReference type="Proteomes" id="UP000193404"/>
    </source>
</evidence>
<protein>
    <submittedName>
        <fullName evidence="5">NUDIX hydrolase</fullName>
    </submittedName>
</protein>
<dbReference type="AlphaFoldDB" id="A0A1W6JXK2"/>
<dbReference type="GeneID" id="41589735"/>
<evidence type="ECO:0000256" key="3">
    <source>
        <dbReference type="ARBA" id="ARBA00022801"/>
    </source>
</evidence>
<dbReference type="PROSITE" id="PS00893">
    <property type="entry name" value="NUDIX_BOX"/>
    <property type="match status" value="1"/>
</dbReference>
<keyword evidence="6" id="KW-1185">Reference proteome</keyword>
<dbReference type="OrthoDB" id="104705at2157"/>
<dbReference type="STRING" id="282676.B6F84_02410"/>
<evidence type="ECO:0000256" key="1">
    <source>
        <dbReference type="ARBA" id="ARBA00001946"/>
    </source>
</evidence>
<feature type="domain" description="Nudix hydrolase" evidence="4">
    <location>
        <begin position="30"/>
        <end position="158"/>
    </location>
</feature>
<sequence length="169" mass="19650">MKIYSGKKFEVYIEKFNLPNGKVRETEFIKHRGSAVILPFLDKNRIIMIRQYRPVIQKWIYELPAGTVEEGEDPLETAKRELIEETGYEANNISHLIDFYPSPGVSNELMHLYIATNLKFVGAHPEEYEVIEVKEISIEDALQMIKNKEICDAKTILGILYFKLENQNL</sequence>
<dbReference type="SUPFAM" id="SSF55811">
    <property type="entry name" value="Nudix"/>
    <property type="match status" value="1"/>
</dbReference>
<dbReference type="PROSITE" id="PS51462">
    <property type="entry name" value="NUDIX"/>
    <property type="match status" value="1"/>
</dbReference>
<dbReference type="PRINTS" id="PR00502">
    <property type="entry name" value="NUDIXFAMILY"/>
</dbReference>
<dbReference type="RefSeq" id="WP_148690747.1">
    <property type="nucleotide sequence ID" value="NZ_CP020477.1"/>
</dbReference>
<comment type="cofactor">
    <cofactor evidence="1">
        <name>Mg(2+)</name>
        <dbReference type="ChEBI" id="CHEBI:18420"/>
    </cofactor>
</comment>
<proteinExistence type="predicted"/>
<dbReference type="PANTHER" id="PTHR11839">
    <property type="entry name" value="UDP/ADP-SUGAR PYROPHOSPHATASE"/>
    <property type="match status" value="1"/>
</dbReference>
<dbReference type="InterPro" id="IPR015797">
    <property type="entry name" value="NUDIX_hydrolase-like_dom_sf"/>
</dbReference>
<evidence type="ECO:0000259" key="4">
    <source>
        <dbReference type="PROSITE" id="PS51462"/>
    </source>
</evidence>
<dbReference type="InterPro" id="IPR000086">
    <property type="entry name" value="NUDIX_hydrolase_dom"/>
</dbReference>
<dbReference type="Pfam" id="PF00293">
    <property type="entry name" value="NUDIX"/>
    <property type="match status" value="1"/>
</dbReference>
<reference evidence="5 6" key="1">
    <citation type="submission" date="2017-03" db="EMBL/GenBank/DDBJ databases">
        <title>Sulfur activation and transportation mechanism of thermophilic Archaea Acidianus manzaensis YN-25.</title>
        <authorList>
            <person name="Ma Y."/>
            <person name="Yang Y."/>
            <person name="Xia J."/>
        </authorList>
    </citation>
    <scope>NUCLEOTIDE SEQUENCE [LARGE SCALE GENOMIC DNA]</scope>
    <source>
        <strain evidence="5 6">YN-25</strain>
    </source>
</reference>
<dbReference type="GO" id="GO:0046872">
    <property type="term" value="F:metal ion binding"/>
    <property type="evidence" value="ECO:0007669"/>
    <property type="project" value="InterPro"/>
</dbReference>
<dbReference type="InterPro" id="IPR004385">
    <property type="entry name" value="NDP_pyrophosphatase"/>
</dbReference>
<name>A0A1W6JXK2_9CREN</name>
<dbReference type="EMBL" id="CP020477">
    <property type="protein sequence ID" value="ARM74993.1"/>
    <property type="molecule type" value="Genomic_DNA"/>
</dbReference>
<keyword evidence="3 5" id="KW-0378">Hydrolase</keyword>
<dbReference type="GO" id="GO:0016462">
    <property type="term" value="F:pyrophosphatase activity"/>
    <property type="evidence" value="ECO:0007669"/>
    <property type="project" value="UniProtKB-ARBA"/>
</dbReference>
<dbReference type="KEGG" id="aman:B6F84_02410"/>
<dbReference type="Gene3D" id="3.90.79.10">
    <property type="entry name" value="Nucleoside Triphosphate Pyrophosphohydrolase"/>
    <property type="match status" value="1"/>
</dbReference>
<dbReference type="InterPro" id="IPR020084">
    <property type="entry name" value="NUDIX_hydrolase_CS"/>
</dbReference>
<organism evidence="5 6">
    <name type="scientific">Acidianus manzaensis</name>
    <dbReference type="NCBI Taxonomy" id="282676"/>
    <lineage>
        <taxon>Archaea</taxon>
        <taxon>Thermoproteota</taxon>
        <taxon>Thermoprotei</taxon>
        <taxon>Sulfolobales</taxon>
        <taxon>Sulfolobaceae</taxon>
        <taxon>Acidianus</taxon>
    </lineage>
</organism>
<dbReference type="GO" id="GO:0006753">
    <property type="term" value="P:nucleoside phosphate metabolic process"/>
    <property type="evidence" value="ECO:0007669"/>
    <property type="project" value="TreeGrafter"/>
</dbReference>
<comment type="subunit">
    <text evidence="2">Homodimer.</text>
</comment>
<dbReference type="Proteomes" id="UP000193404">
    <property type="component" value="Chromosome"/>
</dbReference>
<dbReference type="CDD" id="cd03424">
    <property type="entry name" value="NUDIX_ADPRase_Nudt5_UGPPase_Nudt14"/>
    <property type="match status" value="1"/>
</dbReference>
<dbReference type="PANTHER" id="PTHR11839:SF18">
    <property type="entry name" value="NUDIX HYDROLASE DOMAIN-CONTAINING PROTEIN"/>
    <property type="match status" value="1"/>
</dbReference>
<gene>
    <name evidence="5" type="ORF">B6F84_02410</name>
</gene>
<dbReference type="GO" id="GO:0019693">
    <property type="term" value="P:ribose phosphate metabolic process"/>
    <property type="evidence" value="ECO:0007669"/>
    <property type="project" value="TreeGrafter"/>
</dbReference>
<dbReference type="FunFam" id="3.90.79.10:FF:000024">
    <property type="entry name" value="ADP-ribose pyrophosphatase"/>
    <property type="match status" value="1"/>
</dbReference>
<dbReference type="NCBIfam" id="TIGR00052">
    <property type="entry name" value="nudix-type nucleoside diphosphatase, YffH/AdpP family"/>
    <property type="match status" value="1"/>
</dbReference>